<evidence type="ECO:0000313" key="4">
    <source>
        <dbReference type="Proteomes" id="UP000182227"/>
    </source>
</evidence>
<reference evidence="3 4" key="1">
    <citation type="submission" date="2015-03" db="EMBL/GenBank/DDBJ databases">
        <authorList>
            <person name="Murphy D."/>
        </authorList>
    </citation>
    <scope>NUCLEOTIDE SEQUENCE [LARGE SCALE GENOMIC DNA]</scope>
    <source>
        <strain evidence="3 4">D16</strain>
    </source>
</reference>
<dbReference type="Proteomes" id="UP000182227">
    <property type="component" value="Unassembled WGS sequence"/>
</dbReference>
<dbReference type="GO" id="GO:0005576">
    <property type="term" value="C:extracellular region"/>
    <property type="evidence" value="ECO:0007669"/>
    <property type="project" value="TreeGrafter"/>
</dbReference>
<dbReference type="PANTHER" id="PTHR33371:SF18">
    <property type="entry name" value="MCE-FAMILY PROTEIN MCE3C"/>
    <property type="match status" value="1"/>
</dbReference>
<proteinExistence type="predicted"/>
<gene>
    <name evidence="3" type="ORF">BN970_03522</name>
</gene>
<feature type="region of interest" description="Disordered" evidence="1">
    <location>
        <begin position="154"/>
        <end position="178"/>
    </location>
</feature>
<sequence length="178" mass="19460">MSRTINARNSTLVDLLHHAGEVTRILADRSQQLNTLILNANDLVAALNQRRHAIVDLLAGTSELSRHLSGLVADNEKDLAPALQKLNSVTAMLERNRDNIGKMLPGLAKFQLTQGETVANGFYYNAYVPNLQPLQLLQPFMDYAFGFRRGVNAGQPPDTAGPRAEFPVPYNGIPGGSR</sequence>
<organism evidence="3 4">
    <name type="scientific">Mycolicibacterium conceptionense</name>
    <dbReference type="NCBI Taxonomy" id="451644"/>
    <lineage>
        <taxon>Bacteria</taxon>
        <taxon>Bacillati</taxon>
        <taxon>Actinomycetota</taxon>
        <taxon>Actinomycetes</taxon>
        <taxon>Mycobacteriales</taxon>
        <taxon>Mycobacteriaceae</taxon>
        <taxon>Mycolicibacterium</taxon>
    </lineage>
</organism>
<evidence type="ECO:0000259" key="2">
    <source>
        <dbReference type="Pfam" id="PF11887"/>
    </source>
</evidence>
<dbReference type="PANTHER" id="PTHR33371">
    <property type="entry name" value="INTERMEMBRANE PHOSPHOLIPID TRANSPORT SYSTEM BINDING PROTEIN MLAD-RELATED"/>
    <property type="match status" value="1"/>
</dbReference>
<dbReference type="AlphaFoldDB" id="A0A0U1DHI4"/>
<evidence type="ECO:0000313" key="3">
    <source>
        <dbReference type="EMBL" id="CQD16533.1"/>
    </source>
</evidence>
<protein>
    <submittedName>
        <fullName evidence="3">Virulence factor Mce family protein</fullName>
    </submittedName>
</protein>
<dbReference type="Pfam" id="PF11887">
    <property type="entry name" value="Mce4_CUP1"/>
    <property type="match status" value="1"/>
</dbReference>
<name>A0A0U1DHI4_9MYCO</name>
<feature type="domain" description="Mammalian cell entry C-terminal" evidence="2">
    <location>
        <begin position="3"/>
        <end position="114"/>
    </location>
</feature>
<dbReference type="InterPro" id="IPR024516">
    <property type="entry name" value="Mce_C"/>
</dbReference>
<dbReference type="EMBL" id="CTEF01000002">
    <property type="protein sequence ID" value="CQD16533.1"/>
    <property type="molecule type" value="Genomic_DNA"/>
</dbReference>
<evidence type="ECO:0000256" key="1">
    <source>
        <dbReference type="SAM" id="MobiDB-lite"/>
    </source>
</evidence>
<dbReference type="InterPro" id="IPR052336">
    <property type="entry name" value="MlaD_Phospholipid_Transporter"/>
</dbReference>
<accession>A0A0U1DHI4</accession>